<dbReference type="SUPFAM" id="SSF56801">
    <property type="entry name" value="Acetyl-CoA synthetase-like"/>
    <property type="match status" value="1"/>
</dbReference>
<proteinExistence type="predicted"/>
<dbReference type="OrthoDB" id="9803968at2"/>
<dbReference type="Proteomes" id="UP000094969">
    <property type="component" value="Chromosome"/>
</dbReference>
<dbReference type="AlphaFoldDB" id="A0A1D7U2Z6"/>
<evidence type="ECO:0008006" key="3">
    <source>
        <dbReference type="Google" id="ProtNLM"/>
    </source>
</evidence>
<evidence type="ECO:0000313" key="1">
    <source>
        <dbReference type="EMBL" id="AOO81743.1"/>
    </source>
</evidence>
<evidence type="ECO:0000313" key="2">
    <source>
        <dbReference type="Proteomes" id="UP000094969"/>
    </source>
</evidence>
<protein>
    <recommendedName>
        <fullName evidence="3">AMP-binding enzyme C-terminal domain-containing protein</fullName>
    </recommendedName>
</protein>
<dbReference type="STRING" id="1526658.BHK69_15935"/>
<organism evidence="1 2">
    <name type="scientific">Bosea vaviloviae</name>
    <dbReference type="NCBI Taxonomy" id="1526658"/>
    <lineage>
        <taxon>Bacteria</taxon>
        <taxon>Pseudomonadati</taxon>
        <taxon>Pseudomonadota</taxon>
        <taxon>Alphaproteobacteria</taxon>
        <taxon>Hyphomicrobiales</taxon>
        <taxon>Boseaceae</taxon>
        <taxon>Bosea</taxon>
    </lineage>
</organism>
<dbReference type="Gene3D" id="3.30.300.30">
    <property type="match status" value="1"/>
</dbReference>
<dbReference type="EMBL" id="CP017147">
    <property type="protein sequence ID" value="AOO81743.1"/>
    <property type="molecule type" value="Genomic_DNA"/>
</dbReference>
<reference evidence="1 2" key="1">
    <citation type="journal article" date="2015" name="Antonie Van Leeuwenhoek">
        <title>Bosea vaviloviae sp. nov., a new species of slow-growing rhizobia isolated from nodules of the relict species Vavilovia formosa (Stev.) Fed.</title>
        <authorList>
            <person name="Safronova V.I."/>
            <person name="Kuznetsova I.G."/>
            <person name="Sazanova A.L."/>
            <person name="Kimeklis A.K."/>
            <person name="Belimov A.A."/>
            <person name="Andronov E.E."/>
            <person name="Pinaev A.G."/>
            <person name="Chizhevskaya E.P."/>
            <person name="Pukhaev A.R."/>
            <person name="Popov K.P."/>
            <person name="Willems A."/>
            <person name="Tikhonovich I.A."/>
        </authorList>
    </citation>
    <scope>NUCLEOTIDE SEQUENCE [LARGE SCALE GENOMIC DNA]</scope>
    <source>
        <strain evidence="1 2">Vaf18</strain>
    </source>
</reference>
<name>A0A1D7U2Z6_9HYPH</name>
<keyword evidence="2" id="KW-1185">Reference proteome</keyword>
<dbReference type="RefSeq" id="WP_069690954.1">
    <property type="nucleotide sequence ID" value="NZ_CP017147.1"/>
</dbReference>
<accession>A0A1D7U2Z6</accession>
<dbReference type="KEGG" id="bvv:BHK69_15935"/>
<sequence length="62" mass="7173">MLDLISYCEPHLAYFAMPRFIDFVETLPTTENGKAQKFTLREHGPRAGTWDREAAGYVLKRL</sequence>
<dbReference type="InterPro" id="IPR045851">
    <property type="entry name" value="AMP-bd_C_sf"/>
</dbReference>
<gene>
    <name evidence="1" type="ORF">BHK69_15935</name>
</gene>